<organism evidence="2 3">
    <name type="scientific">Segatella copri</name>
    <dbReference type="NCBI Taxonomy" id="165179"/>
    <lineage>
        <taxon>Bacteria</taxon>
        <taxon>Pseudomonadati</taxon>
        <taxon>Bacteroidota</taxon>
        <taxon>Bacteroidia</taxon>
        <taxon>Bacteroidales</taxon>
        <taxon>Prevotellaceae</taxon>
        <taxon>Segatella</taxon>
    </lineage>
</organism>
<name>A0A6G1TYN2_9BACT</name>
<reference evidence="2 3" key="1">
    <citation type="submission" date="2019-09" db="EMBL/GenBank/DDBJ databases">
        <title>Distinct polysaccharide growth profiles of human intestinal Prevotella copri isolates.</title>
        <authorList>
            <person name="Fehlner-Peach H."/>
            <person name="Magnabosco C."/>
            <person name="Raghavan V."/>
            <person name="Scher J.U."/>
            <person name="Tett A."/>
            <person name="Cox L.M."/>
            <person name="Gottsegen C."/>
            <person name="Watters A."/>
            <person name="Wiltshire- Gordon J.D."/>
            <person name="Segata N."/>
            <person name="Bonneau R."/>
            <person name="Littman D.R."/>
        </authorList>
    </citation>
    <scope>NUCLEOTIDE SEQUENCE [LARGE SCALE GENOMIC DNA]</scope>
    <source>
        <strain evidence="3">iA622</strain>
    </source>
</reference>
<keyword evidence="1" id="KW-0812">Transmembrane</keyword>
<proteinExistence type="predicted"/>
<comment type="caution">
    <text evidence="2">The sequence shown here is derived from an EMBL/GenBank/DDBJ whole genome shotgun (WGS) entry which is preliminary data.</text>
</comment>
<evidence type="ECO:0000313" key="3">
    <source>
        <dbReference type="Proteomes" id="UP000480425"/>
    </source>
</evidence>
<keyword evidence="1" id="KW-0472">Membrane</keyword>
<dbReference type="OrthoDB" id="9910517at2"/>
<dbReference type="EMBL" id="VZCB01000022">
    <property type="protein sequence ID" value="MQN79900.1"/>
    <property type="molecule type" value="Genomic_DNA"/>
</dbReference>
<feature type="transmembrane region" description="Helical" evidence="1">
    <location>
        <begin position="58"/>
        <end position="81"/>
    </location>
</feature>
<evidence type="ECO:0000313" key="2">
    <source>
        <dbReference type="EMBL" id="MQN79900.1"/>
    </source>
</evidence>
<keyword evidence="1" id="KW-1133">Transmembrane helix</keyword>
<evidence type="ECO:0000256" key="1">
    <source>
        <dbReference type="SAM" id="Phobius"/>
    </source>
</evidence>
<dbReference type="RefSeq" id="WP_153122188.1">
    <property type="nucleotide sequence ID" value="NZ_JAHOEO010000003.1"/>
</dbReference>
<dbReference type="Proteomes" id="UP000480425">
    <property type="component" value="Unassembled WGS sequence"/>
</dbReference>
<accession>A0A6G1TYN2</accession>
<sequence length="86" mass="10031">MEKILKYKSWFLAIGMIITFTFSQRFLNNPWAEYVGETLVAIGLNMEFISDKRENGKIGIYNTIAAIFMTGLWLCLTYFIIKDHLL</sequence>
<gene>
    <name evidence="2" type="ORF">F7D73_02775</name>
</gene>
<protein>
    <submittedName>
        <fullName evidence="2">Uncharacterized protein</fullName>
    </submittedName>
</protein>
<dbReference type="AlphaFoldDB" id="A0A6G1TYN2"/>